<name>A0A199VMW8_ANACO</name>
<dbReference type="GeneID" id="109717670"/>
<proteinExistence type="predicted"/>
<evidence type="ECO:0000313" key="3">
    <source>
        <dbReference type="Proteomes" id="UP000515123"/>
    </source>
</evidence>
<reference evidence="1 2" key="1">
    <citation type="journal article" date="2016" name="DNA Res.">
        <title>The draft genome of MD-2 pineapple using hybrid error correction of long reads.</title>
        <authorList>
            <person name="Redwan R.M."/>
            <person name="Saidin A."/>
            <person name="Kumar S.V."/>
        </authorList>
    </citation>
    <scope>NUCLEOTIDE SEQUENCE [LARGE SCALE GENOMIC DNA]</scope>
    <source>
        <strain evidence="2">cv. MD2</strain>
        <tissue evidence="1">Leaf</tissue>
    </source>
</reference>
<gene>
    <name evidence="4" type="primary">LOC109717670</name>
    <name evidence="1" type="ORF">ACMD2_02701</name>
</gene>
<keyword evidence="3" id="KW-1185">Reference proteome</keyword>
<sequence length="147" mass="16651">MATNEITSQVFPSINSYWRHRNYQRLRAPSKQLRVVRLGGTSQRRPWKARTVRFRAVVKLPSVLWSPIGHVLTRIRDAYMDAMLALADGARRPSKLALTGGGGGLWARRIPKARQVAARKGDFEQRMMVHIYNSLVAAPELPGVYKT</sequence>
<dbReference type="PANTHER" id="PTHR33702">
    <property type="entry name" value="BNAA09G40010D PROTEIN"/>
    <property type="match status" value="1"/>
</dbReference>
<evidence type="ECO:0000313" key="4">
    <source>
        <dbReference type="RefSeq" id="XP_020099130.1"/>
    </source>
</evidence>
<reference evidence="4" key="2">
    <citation type="submission" date="2025-04" db="UniProtKB">
        <authorList>
            <consortium name="RefSeq"/>
        </authorList>
    </citation>
    <scope>IDENTIFICATION</scope>
    <source>
        <tissue evidence="4">Leaf</tissue>
    </source>
</reference>
<dbReference type="EMBL" id="LSRQ01001332">
    <property type="protein sequence ID" value="OAY78241.1"/>
    <property type="molecule type" value="Genomic_DNA"/>
</dbReference>
<dbReference type="Proteomes" id="UP000515123">
    <property type="component" value="Linkage group 11"/>
</dbReference>
<dbReference type="Proteomes" id="UP000092600">
    <property type="component" value="Unassembled WGS sequence"/>
</dbReference>
<protein>
    <submittedName>
        <fullName evidence="4">Uncharacterized protein LOC109717670</fullName>
    </submittedName>
</protein>
<evidence type="ECO:0000313" key="2">
    <source>
        <dbReference type="Proteomes" id="UP000092600"/>
    </source>
</evidence>
<dbReference type="AlphaFoldDB" id="A0A199VMW8"/>
<dbReference type="Gramene" id="Aco005441.1.mrna1">
    <property type="protein sequence ID" value="Aco005441.1.mrna1.cds1"/>
    <property type="gene ID" value="Aco005441.1.path1"/>
</dbReference>
<dbReference type="OrthoDB" id="764584at2759"/>
<accession>A0A199VMW8</accession>
<evidence type="ECO:0000313" key="1">
    <source>
        <dbReference type="EMBL" id="OAY78241.1"/>
    </source>
</evidence>
<dbReference type="RefSeq" id="XP_020099130.1">
    <property type="nucleotide sequence ID" value="XM_020243541.1"/>
</dbReference>
<dbReference type="PANTHER" id="PTHR33702:SF25">
    <property type="entry name" value="OS05G0575200 PROTEIN"/>
    <property type="match status" value="1"/>
</dbReference>
<organism evidence="1 2">
    <name type="scientific">Ananas comosus</name>
    <name type="common">Pineapple</name>
    <name type="synonym">Ananas ananas</name>
    <dbReference type="NCBI Taxonomy" id="4615"/>
    <lineage>
        <taxon>Eukaryota</taxon>
        <taxon>Viridiplantae</taxon>
        <taxon>Streptophyta</taxon>
        <taxon>Embryophyta</taxon>
        <taxon>Tracheophyta</taxon>
        <taxon>Spermatophyta</taxon>
        <taxon>Magnoliopsida</taxon>
        <taxon>Liliopsida</taxon>
        <taxon>Poales</taxon>
        <taxon>Bromeliaceae</taxon>
        <taxon>Bromelioideae</taxon>
        <taxon>Ananas</taxon>
    </lineage>
</organism>